<proteinExistence type="predicted"/>
<organism evidence="3 4">
    <name type="scientific">Chitinimonas arctica</name>
    <dbReference type="NCBI Taxonomy" id="2594795"/>
    <lineage>
        <taxon>Bacteria</taxon>
        <taxon>Pseudomonadati</taxon>
        <taxon>Pseudomonadota</taxon>
        <taxon>Betaproteobacteria</taxon>
        <taxon>Neisseriales</taxon>
        <taxon>Chitinibacteraceae</taxon>
        <taxon>Chitinimonas</taxon>
    </lineage>
</organism>
<accession>A0A516SGL9</accession>
<dbReference type="AlphaFoldDB" id="A0A516SGL9"/>
<feature type="region of interest" description="Disordered" evidence="1">
    <location>
        <begin position="560"/>
        <end position="594"/>
    </location>
</feature>
<protein>
    <submittedName>
        <fullName evidence="3">Uncharacterized protein</fullName>
    </submittedName>
</protein>
<name>A0A516SGL9_9NEIS</name>
<sequence>MNQKLISRLVMGALVGLAATGSYAGQIQSSSVSIAREVITTDTQAVTSPTVAYRFSGDVDARLQNQTFQIQFALPAGATWNTAGVAASIVVADGQTGTSVAQGLTHGLYTVDTLAIDAGSPNVLYATITVHSDGSGLAAGLIKQPIISISSSTVPANNPTIKGLFTVVKAIEECDVQVKTLPISFKHYVALSAPASLASDTTATPDEHNRSGSTNATTLITFPTNILVKVTKSSGNAKLNVASGNTLFAGTTGTSFISTTLANLGNVSLVQNASGYDSNLLDPYILADASAPAGLKGIATAIHGTGSAVTVAGDVEVERVTVKVSASQGLSVGGSLFLATDALCAAPVAGSAVAITAGNAAGPITLTVPTAGVNAAFGVTGAGPVHVCYGVSGTALIPGSNFAVDAATVVKAAAGTDLNEQNNFCKGPLYALSGSIKIDVRNYANSTRTDGWMSIVRLINTSETRTATVFGQYIHADGMYGKWGKVATLAPRAVLNMTPAEVDTLLTNAPAHATAALNATTAVGTAGSAPRLRLTTEDGDTLRVQNYLYNPDSKNFIEASSSQGVDFTGSTDRAPANEGQYQEQDAQKGLNGGN</sequence>
<dbReference type="OrthoDB" id="8577678at2"/>
<dbReference type="EMBL" id="CP041730">
    <property type="protein sequence ID" value="QDQ27250.1"/>
    <property type="molecule type" value="Genomic_DNA"/>
</dbReference>
<feature type="chain" id="PRO_5022224450" evidence="2">
    <location>
        <begin position="25"/>
        <end position="594"/>
    </location>
</feature>
<feature type="signal peptide" evidence="2">
    <location>
        <begin position="1"/>
        <end position="24"/>
    </location>
</feature>
<dbReference type="RefSeq" id="WP_144278643.1">
    <property type="nucleotide sequence ID" value="NZ_CP041730.1"/>
</dbReference>
<reference evidence="4" key="1">
    <citation type="submission" date="2019-07" db="EMBL/GenBank/DDBJ databases">
        <title>Chitinimonas sp. nov., isolated from Ny-Alesund, arctica soil.</title>
        <authorList>
            <person name="Xu Q."/>
            <person name="Peng F."/>
        </authorList>
    </citation>
    <scope>NUCLEOTIDE SEQUENCE [LARGE SCALE GENOMIC DNA]</scope>
    <source>
        <strain evidence="4">R3-44</strain>
    </source>
</reference>
<evidence type="ECO:0000256" key="1">
    <source>
        <dbReference type="SAM" id="MobiDB-lite"/>
    </source>
</evidence>
<evidence type="ECO:0000313" key="3">
    <source>
        <dbReference type="EMBL" id="QDQ27250.1"/>
    </source>
</evidence>
<feature type="compositionally biased region" description="Polar residues" evidence="1">
    <location>
        <begin position="560"/>
        <end position="571"/>
    </location>
</feature>
<dbReference type="Proteomes" id="UP000317550">
    <property type="component" value="Chromosome"/>
</dbReference>
<keyword evidence="4" id="KW-1185">Reference proteome</keyword>
<evidence type="ECO:0000256" key="2">
    <source>
        <dbReference type="SAM" id="SignalP"/>
    </source>
</evidence>
<dbReference type="KEGG" id="cari:FNU76_13250"/>
<keyword evidence="2" id="KW-0732">Signal</keyword>
<evidence type="ECO:0000313" key="4">
    <source>
        <dbReference type="Proteomes" id="UP000317550"/>
    </source>
</evidence>
<gene>
    <name evidence="3" type="ORF">FNU76_13250</name>
</gene>